<evidence type="ECO:0008006" key="3">
    <source>
        <dbReference type="Google" id="ProtNLM"/>
    </source>
</evidence>
<dbReference type="RefSeq" id="WP_343768006.1">
    <property type="nucleotide sequence ID" value="NZ_BAAAFG010000016.1"/>
</dbReference>
<evidence type="ECO:0000313" key="2">
    <source>
        <dbReference type="Proteomes" id="UP001500507"/>
    </source>
</evidence>
<dbReference type="EMBL" id="BAAAFG010000016">
    <property type="protein sequence ID" value="GAA0873250.1"/>
    <property type="molecule type" value="Genomic_DNA"/>
</dbReference>
<gene>
    <name evidence="1" type="ORF">GCM10009117_23970</name>
</gene>
<keyword evidence="2" id="KW-1185">Reference proteome</keyword>
<reference evidence="1 2" key="1">
    <citation type="journal article" date="2019" name="Int. J. Syst. Evol. Microbiol.">
        <title>The Global Catalogue of Microorganisms (GCM) 10K type strain sequencing project: providing services to taxonomists for standard genome sequencing and annotation.</title>
        <authorList>
            <consortium name="The Broad Institute Genomics Platform"/>
            <consortium name="The Broad Institute Genome Sequencing Center for Infectious Disease"/>
            <person name="Wu L."/>
            <person name="Ma J."/>
        </authorList>
    </citation>
    <scope>NUCLEOTIDE SEQUENCE [LARGE SCALE GENOMIC DNA]</scope>
    <source>
        <strain evidence="1 2">JCM 16082</strain>
    </source>
</reference>
<proteinExistence type="predicted"/>
<accession>A0ABN1MJG6</accession>
<protein>
    <recommendedName>
        <fullName evidence="3">PKD domain-containing protein</fullName>
    </recommendedName>
</protein>
<evidence type="ECO:0000313" key="1">
    <source>
        <dbReference type="EMBL" id="GAA0873250.1"/>
    </source>
</evidence>
<sequence length="274" mass="29617">MKQISKIWALQITLGALLLNSCEQSQVEVAAISAEEVAVEAKANQISDQSVDIVDQFVQEEENKQAGKSIINSFFNPCVSATISNDTNVTSIELDFGDGCTLENGHVAAGQIFITVMTESQVSREINYTYQDFSLSGNLIEGGGKIIRVKENANANPQSTFTADVAIQLEDSGVLVNRSIAKTREWIAGVGTGTWTDNVYLVTGSWTSQTSNGFSKSAEVTQELTRRLDCPIFVSGVVSLARNNRSGELNYGEGECDSLATLTVNGNDYTIYID</sequence>
<dbReference type="Proteomes" id="UP001500507">
    <property type="component" value="Unassembled WGS sequence"/>
</dbReference>
<name>A0ABN1MJG6_9FLAO</name>
<organism evidence="1 2">
    <name type="scientific">Gangjinia marincola</name>
    <dbReference type="NCBI Taxonomy" id="578463"/>
    <lineage>
        <taxon>Bacteria</taxon>
        <taxon>Pseudomonadati</taxon>
        <taxon>Bacteroidota</taxon>
        <taxon>Flavobacteriia</taxon>
        <taxon>Flavobacteriales</taxon>
        <taxon>Flavobacteriaceae</taxon>
        <taxon>Gangjinia</taxon>
    </lineage>
</organism>
<comment type="caution">
    <text evidence="1">The sequence shown here is derived from an EMBL/GenBank/DDBJ whole genome shotgun (WGS) entry which is preliminary data.</text>
</comment>